<name>S6BNS6_BABBO</name>
<accession>S6BNS6</accession>
<dbReference type="AlphaFoldDB" id="S6BNS6"/>
<proteinExistence type="evidence at transcript level"/>
<organism evidence="1">
    <name type="scientific">Babesia bovis</name>
    <dbReference type="NCBI Taxonomy" id="5865"/>
    <lineage>
        <taxon>Eukaryota</taxon>
        <taxon>Sar</taxon>
        <taxon>Alveolata</taxon>
        <taxon>Apicomplexa</taxon>
        <taxon>Aconoidasida</taxon>
        <taxon>Piroplasmida</taxon>
        <taxon>Babesiidae</taxon>
        <taxon>Babesia</taxon>
    </lineage>
</organism>
<protein>
    <submittedName>
        <fullName evidence="1">Uncharacterized protein</fullName>
    </submittedName>
</protein>
<dbReference type="EMBL" id="AK441998">
    <property type="protein sequence ID" value="BAN65792.1"/>
    <property type="molecule type" value="mRNA"/>
</dbReference>
<reference evidence="1" key="1">
    <citation type="journal article" date="2014" name="BMC Genomics">
        <title>The Babesia bovis gene and promoter model: an update from full-length EST analysis.</title>
        <authorList>
            <person name="Yamagishi J."/>
            <person name="Wakaguri H."/>
            <person name="Yokoyama N."/>
            <person name="Yamashita R."/>
            <person name="Suzuki Y."/>
            <person name="Xuan X."/>
            <person name="Igarashi I."/>
        </authorList>
    </citation>
    <scope>NUCLEOTIDE SEQUENCE</scope>
    <source>
        <strain evidence="1">Texas</strain>
    </source>
</reference>
<sequence length="143" mass="15225">MSMLSSGDSTAPIRDICASMSTTPGYAVLRSQVYNEPLSVAPTTIDFDFNVQKHSAVIWALGPLAALGTNVCIACIDMDTPCLGAFISKFRSVPSMDPEVKMLFSSGSAERHVTVAVCPRVFLGSSRYISPFVVLNICSPASL</sequence>
<evidence type="ECO:0000313" key="1">
    <source>
        <dbReference type="EMBL" id="BAN65792.1"/>
    </source>
</evidence>